<dbReference type="InterPro" id="IPR038287">
    <property type="entry name" value="Cse2_sf"/>
</dbReference>
<dbReference type="Proteomes" id="UP001165575">
    <property type="component" value="Unassembled WGS sequence"/>
</dbReference>
<comment type="caution">
    <text evidence="2">The sequence shown here is derived from an EMBL/GenBank/DDBJ whole genome shotgun (WGS) entry which is preliminary data.</text>
</comment>
<dbReference type="InterPro" id="IPR013382">
    <property type="entry name" value="CRISPR-assoc_prot_Cse2"/>
</dbReference>
<evidence type="ECO:0000313" key="3">
    <source>
        <dbReference type="Proteomes" id="UP001165575"/>
    </source>
</evidence>
<proteinExistence type="predicted"/>
<feature type="region of interest" description="Disordered" evidence="1">
    <location>
        <begin position="23"/>
        <end position="47"/>
    </location>
</feature>
<dbReference type="EMBL" id="JANIDX010000007">
    <property type="protein sequence ID" value="MCX5620304.1"/>
    <property type="molecule type" value="Genomic_DNA"/>
</dbReference>
<keyword evidence="3" id="KW-1185">Reference proteome</keyword>
<dbReference type="NCBIfam" id="TIGR02548">
    <property type="entry name" value="casB_cse2"/>
    <property type="match status" value="1"/>
</dbReference>
<dbReference type="Gene3D" id="1.10.520.40">
    <property type="entry name" value="CRISPR-associated protein Cse2"/>
    <property type="match status" value="1"/>
</dbReference>
<evidence type="ECO:0000256" key="1">
    <source>
        <dbReference type="SAM" id="MobiDB-lite"/>
    </source>
</evidence>
<dbReference type="CDD" id="cd09731">
    <property type="entry name" value="Cse2_I-E"/>
    <property type="match status" value="1"/>
</dbReference>
<name>A0ABT3WME0_9PROT</name>
<organism evidence="2 3">
    <name type="scientific">Bombella pollinis</name>
    <dbReference type="NCBI Taxonomy" id="2967337"/>
    <lineage>
        <taxon>Bacteria</taxon>
        <taxon>Pseudomonadati</taxon>
        <taxon>Pseudomonadota</taxon>
        <taxon>Alphaproteobacteria</taxon>
        <taxon>Acetobacterales</taxon>
        <taxon>Acetobacteraceae</taxon>
        <taxon>Bombella</taxon>
    </lineage>
</organism>
<gene>
    <name evidence="2" type="primary">casB</name>
    <name evidence="2" type="ORF">NQF89_07690</name>
</gene>
<protein>
    <submittedName>
        <fullName evidence="2">Type I-E CRISPR-associated protein Cse2/CasB</fullName>
    </submittedName>
</protein>
<reference evidence="2 3" key="1">
    <citation type="submission" date="2022-07" db="EMBL/GenBank/DDBJ databases">
        <title>Bombella genomes.</title>
        <authorList>
            <person name="Harer L."/>
            <person name="Styblova S."/>
            <person name="Ehrmann M."/>
        </authorList>
    </citation>
    <scope>NUCLEOTIDE SEQUENCE [LARGE SCALE GENOMIC DNA]</scope>
    <source>
        <strain evidence="2 3">TMW 2.2556</strain>
    </source>
</reference>
<dbReference type="Pfam" id="PF09485">
    <property type="entry name" value="CRISPR_Cse2"/>
    <property type="match status" value="1"/>
</dbReference>
<feature type="compositionally biased region" description="Basic and acidic residues" evidence="1">
    <location>
        <begin position="32"/>
        <end position="44"/>
    </location>
</feature>
<dbReference type="RefSeq" id="WP_155579703.1">
    <property type="nucleotide sequence ID" value="NZ_JANIDX010000007.1"/>
</dbReference>
<accession>A0ABT3WME0</accession>
<evidence type="ECO:0000313" key="2">
    <source>
        <dbReference type="EMBL" id="MCX5620304.1"/>
    </source>
</evidence>
<sequence length="188" mass="21280">MSEKRSIGEEIFQWWRNYIAPRVQGQSEDEAEGKAQKAGSRDARQSAARALSARLRRSTYPDILFEPTVSRLVVTLGLGEHQLKPFAQTLHVISFVRHNVPDSLAKRLKGADETPVMSHMRFKQLITAERDEVASLLRRAVTSADEKCNVARLAGDMMFWGDQTRTRWCLDYFGVPFGSEKKAEPSQA</sequence>